<dbReference type="Proteomes" id="UP001180724">
    <property type="component" value="Unassembled WGS sequence"/>
</dbReference>
<dbReference type="RefSeq" id="WP_311570255.1">
    <property type="nucleotide sequence ID" value="NZ_JAVRFH010000001.1"/>
</dbReference>
<dbReference type="EMBL" id="JAVRFH010000001">
    <property type="protein sequence ID" value="MDT0608657.1"/>
    <property type="molecule type" value="Genomic_DNA"/>
</dbReference>
<organism evidence="1 2">
    <name type="scientific">Streptomyces lancefieldiae</name>
    <dbReference type="NCBI Taxonomy" id="3075520"/>
    <lineage>
        <taxon>Bacteria</taxon>
        <taxon>Bacillati</taxon>
        <taxon>Actinomycetota</taxon>
        <taxon>Actinomycetes</taxon>
        <taxon>Kitasatosporales</taxon>
        <taxon>Streptomycetaceae</taxon>
        <taxon>Streptomyces</taxon>
    </lineage>
</organism>
<reference evidence="1" key="1">
    <citation type="submission" date="2024-05" db="EMBL/GenBank/DDBJ databases">
        <title>30 novel species of actinomycetes from the DSMZ collection.</title>
        <authorList>
            <person name="Nouioui I."/>
        </authorList>
    </citation>
    <scope>NUCLEOTIDE SEQUENCE</scope>
    <source>
        <strain evidence="1">DSM 40712</strain>
    </source>
</reference>
<keyword evidence="2" id="KW-1185">Reference proteome</keyword>
<protein>
    <submittedName>
        <fullName evidence="1">Uncharacterized protein</fullName>
    </submittedName>
</protein>
<evidence type="ECO:0000313" key="1">
    <source>
        <dbReference type="EMBL" id="MDT0608657.1"/>
    </source>
</evidence>
<accession>A0ABU3AGI3</accession>
<comment type="caution">
    <text evidence="1">The sequence shown here is derived from an EMBL/GenBank/DDBJ whole genome shotgun (WGS) entry which is preliminary data.</text>
</comment>
<gene>
    <name evidence="1" type="ORF">RM812_00115</name>
</gene>
<sequence length="202" mass="22914">MLAGEDQNDCEILAALIRANRPDLDAMAKLVRINDPVRLRKKTGPDLAAAVRTLTGKARAKARQQRAELLGFVVHEDLDGYTDDHYDRVRRTLTDEFARHCQEFRTALALAAWESEGWLLLFPDAFPCVRPRWKVPDRLLDKDTGRVKDAKEELKRGLGLPVFRESDGPAVAREALKHRLIPSPRGKNRSYSDFVGELEGWT</sequence>
<evidence type="ECO:0000313" key="2">
    <source>
        <dbReference type="Proteomes" id="UP001180724"/>
    </source>
</evidence>
<name>A0ABU3AGI3_9ACTN</name>
<proteinExistence type="predicted"/>